<dbReference type="SUPFAM" id="SSF55826">
    <property type="entry name" value="YbaK/ProRS associated domain"/>
    <property type="match status" value="1"/>
</dbReference>
<gene>
    <name evidence="3" type="ORF">N473_11265</name>
</gene>
<reference evidence="3 4" key="1">
    <citation type="submission" date="2013-07" db="EMBL/GenBank/DDBJ databases">
        <title>Comparative Genomic and Metabolomic Analysis of Twelve Strains of Pseudoalteromonas luteoviolacea.</title>
        <authorList>
            <person name="Vynne N.G."/>
            <person name="Mansson M."/>
            <person name="Gram L."/>
        </authorList>
    </citation>
    <scope>NUCLEOTIDE SEQUENCE [LARGE SCALE GENOMIC DNA]</scope>
    <source>
        <strain evidence="3 4">CPMOR-1</strain>
    </source>
</reference>
<dbReference type="AlphaFoldDB" id="A0A162B427"/>
<feature type="domain" description="YbaK/aminoacyl-tRNA synthetase-associated" evidence="2">
    <location>
        <begin position="41"/>
        <end position="149"/>
    </location>
</feature>
<dbReference type="InterPro" id="IPR007214">
    <property type="entry name" value="YbaK/aa-tRNA-synth-assoc-dom"/>
</dbReference>
<dbReference type="EMBL" id="AUYC01000014">
    <property type="protein sequence ID" value="KZN66140.1"/>
    <property type="molecule type" value="Genomic_DNA"/>
</dbReference>
<dbReference type="Proteomes" id="UP000076486">
    <property type="component" value="Unassembled WGS sequence"/>
</dbReference>
<sequence length="167" mass="19132">MILSNVQTLADHLANLHINYLSYEHAPLVNCSVAKEIGLKRAGTGLKNLFLRDNYGKQHFLIVTLAEKQLDLKALSKQQGISRLGFCSSERLEKYLKVKPGCVSALATFNDDSNQVQLWLDSELMDKKQWQCHPFENDKTWVLQLEDLKVFWAHSGHTPIWVTLPER</sequence>
<dbReference type="PANTHER" id="PTHR31423">
    <property type="entry name" value="YBAK DOMAIN-CONTAINING PROTEIN"/>
    <property type="match status" value="1"/>
</dbReference>
<protein>
    <recommendedName>
        <fullName evidence="2">YbaK/aminoacyl-tRNA synthetase-associated domain-containing protein</fullName>
    </recommendedName>
</protein>
<evidence type="ECO:0000313" key="4">
    <source>
        <dbReference type="Proteomes" id="UP000076486"/>
    </source>
</evidence>
<dbReference type="InterPro" id="IPR040285">
    <property type="entry name" value="ProX/PRXD1"/>
</dbReference>
<dbReference type="PATRIC" id="fig|1365248.3.peg.941"/>
<dbReference type="InterPro" id="IPR036754">
    <property type="entry name" value="YbaK/aa-tRNA-synt-asso_dom_sf"/>
</dbReference>
<dbReference type="Gene3D" id="3.90.960.10">
    <property type="entry name" value="YbaK/aminoacyl-tRNA synthetase-associated domain"/>
    <property type="match status" value="1"/>
</dbReference>
<proteinExistence type="inferred from homology"/>
<dbReference type="CDD" id="cd04335">
    <property type="entry name" value="PrdX_deacylase"/>
    <property type="match status" value="1"/>
</dbReference>
<dbReference type="PANTHER" id="PTHR31423:SF3">
    <property type="entry name" value="PROLYL-TRNA SYNTHETASE ASSOCIATED DOMAIN-CONTAINING PROTEIN 1-RELATED"/>
    <property type="match status" value="1"/>
</dbReference>
<comment type="similarity">
    <text evidence="1">Belongs to the PRORSD1 family.</text>
</comment>
<name>A0A162B427_9GAMM</name>
<evidence type="ECO:0000256" key="1">
    <source>
        <dbReference type="ARBA" id="ARBA00010201"/>
    </source>
</evidence>
<evidence type="ECO:0000313" key="3">
    <source>
        <dbReference type="EMBL" id="KZN66140.1"/>
    </source>
</evidence>
<accession>A0A162B427</accession>
<evidence type="ECO:0000259" key="2">
    <source>
        <dbReference type="Pfam" id="PF04073"/>
    </source>
</evidence>
<comment type="caution">
    <text evidence="3">The sequence shown here is derived from an EMBL/GenBank/DDBJ whole genome shotgun (WGS) entry which is preliminary data.</text>
</comment>
<dbReference type="GO" id="GO:0002161">
    <property type="term" value="F:aminoacyl-tRNA deacylase activity"/>
    <property type="evidence" value="ECO:0007669"/>
    <property type="project" value="InterPro"/>
</dbReference>
<dbReference type="Pfam" id="PF04073">
    <property type="entry name" value="tRNA_edit"/>
    <property type="match status" value="1"/>
</dbReference>
<organism evidence="3 4">
    <name type="scientific">Pseudoalteromonas luteoviolacea CPMOR-1</name>
    <dbReference type="NCBI Taxonomy" id="1365248"/>
    <lineage>
        <taxon>Bacteria</taxon>
        <taxon>Pseudomonadati</taxon>
        <taxon>Pseudomonadota</taxon>
        <taxon>Gammaproteobacteria</taxon>
        <taxon>Alteromonadales</taxon>
        <taxon>Pseudoalteromonadaceae</taxon>
        <taxon>Pseudoalteromonas</taxon>
    </lineage>
</organism>